<feature type="domain" description="UBX" evidence="3">
    <location>
        <begin position="244"/>
        <end position="322"/>
    </location>
</feature>
<dbReference type="InterPro" id="IPR036249">
    <property type="entry name" value="Thioredoxin-like_sf"/>
</dbReference>
<name>A0AAD5IJ82_ACENE</name>
<comment type="caution">
    <text evidence="4">The sequence shown here is derived from an EMBL/GenBank/DDBJ whole genome shotgun (WGS) entry which is preliminary data.</text>
</comment>
<dbReference type="Gene3D" id="3.10.20.90">
    <property type="entry name" value="Phosphatidylinositol 3-kinase Catalytic Subunit, Chain A, domain 1"/>
    <property type="match status" value="1"/>
</dbReference>
<dbReference type="Pfam" id="PF00789">
    <property type="entry name" value="UBX"/>
    <property type="match status" value="1"/>
</dbReference>
<dbReference type="AlphaFoldDB" id="A0AAD5IJ82"/>
<reference evidence="4" key="1">
    <citation type="journal article" date="2022" name="Plant J.">
        <title>Strategies of tolerance reflected in two North American maple genomes.</title>
        <authorList>
            <person name="McEvoy S.L."/>
            <person name="Sezen U.U."/>
            <person name="Trouern-Trend A."/>
            <person name="McMahon S.M."/>
            <person name="Schaberg P.G."/>
            <person name="Yang J."/>
            <person name="Wegrzyn J.L."/>
            <person name="Swenson N.G."/>
        </authorList>
    </citation>
    <scope>NUCLEOTIDE SEQUENCE</scope>
    <source>
        <strain evidence="4">91603</strain>
    </source>
</reference>
<dbReference type="EMBL" id="JAJSOW010000105">
    <property type="protein sequence ID" value="KAI9165172.1"/>
    <property type="molecule type" value="Genomic_DNA"/>
</dbReference>
<dbReference type="InterPro" id="IPR050730">
    <property type="entry name" value="UBX_domain-protein"/>
</dbReference>
<dbReference type="SUPFAM" id="SSF52833">
    <property type="entry name" value="Thioredoxin-like"/>
    <property type="match status" value="1"/>
</dbReference>
<dbReference type="Gene3D" id="3.40.30.10">
    <property type="entry name" value="Glutaredoxin"/>
    <property type="match status" value="1"/>
</dbReference>
<feature type="region of interest" description="Disordered" evidence="2">
    <location>
        <begin position="199"/>
        <end position="223"/>
    </location>
</feature>
<dbReference type="GO" id="GO:0043161">
    <property type="term" value="P:proteasome-mediated ubiquitin-dependent protein catabolic process"/>
    <property type="evidence" value="ECO:0007669"/>
    <property type="project" value="TreeGrafter"/>
</dbReference>
<dbReference type="GO" id="GO:0043130">
    <property type="term" value="F:ubiquitin binding"/>
    <property type="evidence" value="ECO:0007669"/>
    <property type="project" value="TreeGrafter"/>
</dbReference>
<sequence>MTTIVKVLMDVGEFDRAYRFYKDWCVRCVEFDDLELDSMVDVESGYGSAPVSFKHFLSTELFKTGGRNPIPRNVVSFDKENSIRKTRMTSTYITLIDLYRKARDLKDVIKAKDATSVQDKWLLVNLQSTKEFISHMLNRDIWANEAVSQTVVLVIDPITGQKMRSRCGMAVQPENLLEDLVPFMDCSLRDHLAALSHKCTRGNSSTPQDQNTKDYSSASGVTPKLKQVTQNPTYLPLPGEPKGDRNLLCRVGVRLPDGRRTQRNFLPYDPIHLLWSFCCSQLEGDDTKPFRLAHAFPSKSLDYDSKLTFEESGLSNSIIYVTWE</sequence>
<dbReference type="GO" id="GO:0005634">
    <property type="term" value="C:nucleus"/>
    <property type="evidence" value="ECO:0007669"/>
    <property type="project" value="TreeGrafter"/>
</dbReference>
<proteinExistence type="predicted"/>
<organism evidence="4 5">
    <name type="scientific">Acer negundo</name>
    <name type="common">Box elder</name>
    <dbReference type="NCBI Taxonomy" id="4023"/>
    <lineage>
        <taxon>Eukaryota</taxon>
        <taxon>Viridiplantae</taxon>
        <taxon>Streptophyta</taxon>
        <taxon>Embryophyta</taxon>
        <taxon>Tracheophyta</taxon>
        <taxon>Spermatophyta</taxon>
        <taxon>Magnoliopsida</taxon>
        <taxon>eudicotyledons</taxon>
        <taxon>Gunneridae</taxon>
        <taxon>Pentapetalae</taxon>
        <taxon>rosids</taxon>
        <taxon>malvids</taxon>
        <taxon>Sapindales</taxon>
        <taxon>Sapindaceae</taxon>
        <taxon>Hippocastanoideae</taxon>
        <taxon>Acereae</taxon>
        <taxon>Acer</taxon>
    </lineage>
</organism>
<evidence type="ECO:0000313" key="4">
    <source>
        <dbReference type="EMBL" id="KAI9165172.1"/>
    </source>
</evidence>
<evidence type="ECO:0000259" key="3">
    <source>
        <dbReference type="PROSITE" id="PS50033"/>
    </source>
</evidence>
<feature type="compositionally biased region" description="Polar residues" evidence="2">
    <location>
        <begin position="201"/>
        <end position="220"/>
    </location>
</feature>
<accession>A0AAD5IJ82</accession>
<protein>
    <recommendedName>
        <fullName evidence="3">UBX domain-containing protein</fullName>
    </recommendedName>
</protein>
<keyword evidence="1" id="KW-0833">Ubl conjugation pathway</keyword>
<dbReference type="InterPro" id="IPR001012">
    <property type="entry name" value="UBX_dom"/>
</dbReference>
<dbReference type="PANTHER" id="PTHR23322:SF6">
    <property type="entry name" value="UBX DOMAIN-CONTAINING PROTEIN 7"/>
    <property type="match status" value="1"/>
</dbReference>
<dbReference type="InterPro" id="IPR029071">
    <property type="entry name" value="Ubiquitin-like_domsf"/>
</dbReference>
<keyword evidence="5" id="KW-1185">Reference proteome</keyword>
<reference evidence="4" key="2">
    <citation type="submission" date="2023-02" db="EMBL/GenBank/DDBJ databases">
        <authorList>
            <person name="Swenson N.G."/>
            <person name="Wegrzyn J.L."/>
            <person name="Mcevoy S.L."/>
        </authorList>
    </citation>
    <scope>NUCLEOTIDE SEQUENCE</scope>
    <source>
        <strain evidence="4">91603</strain>
        <tissue evidence="4">Leaf</tissue>
    </source>
</reference>
<dbReference type="PROSITE" id="PS50033">
    <property type="entry name" value="UBX"/>
    <property type="match status" value="1"/>
</dbReference>
<dbReference type="CDD" id="cd01767">
    <property type="entry name" value="UBX"/>
    <property type="match status" value="1"/>
</dbReference>
<evidence type="ECO:0000256" key="2">
    <source>
        <dbReference type="SAM" id="MobiDB-lite"/>
    </source>
</evidence>
<dbReference type="SUPFAM" id="SSF54236">
    <property type="entry name" value="Ubiquitin-like"/>
    <property type="match status" value="1"/>
</dbReference>
<gene>
    <name evidence="4" type="ORF">LWI28_009163</name>
</gene>
<dbReference type="PANTHER" id="PTHR23322">
    <property type="entry name" value="FAS-ASSOCIATED PROTEIN"/>
    <property type="match status" value="1"/>
</dbReference>
<dbReference type="Proteomes" id="UP001064489">
    <property type="component" value="Chromosome 10"/>
</dbReference>
<evidence type="ECO:0000313" key="5">
    <source>
        <dbReference type="Proteomes" id="UP001064489"/>
    </source>
</evidence>
<evidence type="ECO:0000256" key="1">
    <source>
        <dbReference type="ARBA" id="ARBA00022786"/>
    </source>
</evidence>